<accession>A0A8J8Q6X4</accession>
<feature type="transmembrane region" description="Helical" evidence="1">
    <location>
        <begin position="6"/>
        <end position="26"/>
    </location>
</feature>
<dbReference type="AlphaFoldDB" id="A0A8J8Q6X4"/>
<feature type="transmembrane region" description="Helical" evidence="1">
    <location>
        <begin position="38"/>
        <end position="68"/>
    </location>
</feature>
<dbReference type="Proteomes" id="UP000766904">
    <property type="component" value="Unassembled WGS sequence"/>
</dbReference>
<evidence type="ECO:0000313" key="3">
    <source>
        <dbReference type="Proteomes" id="UP000766904"/>
    </source>
</evidence>
<evidence type="ECO:0000313" key="2">
    <source>
        <dbReference type="EMBL" id="TYL40561.1"/>
    </source>
</evidence>
<evidence type="ECO:0000256" key="1">
    <source>
        <dbReference type="SAM" id="Phobius"/>
    </source>
</evidence>
<proteinExistence type="predicted"/>
<comment type="caution">
    <text evidence="2">The sequence shown here is derived from an EMBL/GenBank/DDBJ whole genome shotgun (WGS) entry which is preliminary data.</text>
</comment>
<organism evidence="2 3">
    <name type="scientific">Natronococcus pandeyae</name>
    <dbReference type="NCBI Taxonomy" id="2055836"/>
    <lineage>
        <taxon>Archaea</taxon>
        <taxon>Methanobacteriati</taxon>
        <taxon>Methanobacteriota</taxon>
        <taxon>Stenosarchaea group</taxon>
        <taxon>Halobacteria</taxon>
        <taxon>Halobacteriales</taxon>
        <taxon>Natrialbaceae</taxon>
        <taxon>Natronococcus</taxon>
    </lineage>
</organism>
<dbReference type="RefSeq" id="WP_148856378.1">
    <property type="nucleotide sequence ID" value="NZ_PHNJ01000001.1"/>
</dbReference>
<name>A0A8J8Q6X4_9EURY</name>
<gene>
    <name evidence="2" type="ORF">CV102_03045</name>
</gene>
<dbReference type="EMBL" id="PHNJ01000001">
    <property type="protein sequence ID" value="TYL40561.1"/>
    <property type="molecule type" value="Genomic_DNA"/>
</dbReference>
<keyword evidence="1" id="KW-0472">Membrane</keyword>
<sequence length="115" mass="11995">MVFVTTFVVSLVTGGLGVYLGARLVLGSDDRINAVVTGLLGAVVLVGGGLLFGWVPVLGQLLLFFVYVAMIRHRYPADWVDAAKVSGIAWFTVVVVLALLAVVGVVTLEVVGIPA</sequence>
<keyword evidence="1" id="KW-0812">Transmembrane</keyword>
<feature type="transmembrane region" description="Helical" evidence="1">
    <location>
        <begin position="88"/>
        <end position="111"/>
    </location>
</feature>
<reference evidence="2" key="1">
    <citation type="submission" date="2017-11" db="EMBL/GenBank/DDBJ databases">
        <authorList>
            <person name="Kajale S.C."/>
            <person name="Sharma A."/>
        </authorList>
    </citation>
    <scope>NUCLEOTIDE SEQUENCE</scope>
    <source>
        <strain evidence="2">LS1_42</strain>
    </source>
</reference>
<keyword evidence="3" id="KW-1185">Reference proteome</keyword>
<protein>
    <submittedName>
        <fullName evidence="2">Uncharacterized protein</fullName>
    </submittedName>
</protein>
<keyword evidence="1" id="KW-1133">Transmembrane helix</keyword>